<evidence type="ECO:0000256" key="3">
    <source>
        <dbReference type="ARBA" id="ARBA00022679"/>
    </source>
</evidence>
<keyword evidence="7" id="KW-1185">Reference proteome</keyword>
<accession>A0ABR0XU46</accession>
<dbReference type="InterPro" id="IPR042086">
    <property type="entry name" value="MeTrfase_capping"/>
</dbReference>
<evidence type="ECO:0000256" key="4">
    <source>
        <dbReference type="ARBA" id="ARBA00022723"/>
    </source>
</evidence>
<reference evidence="6 7" key="1">
    <citation type="journal article" date="2021" name="Comput. Struct. Biotechnol. J.">
        <title>De novo genome assembly of the potent medicinal plant Rehmannia glutinosa using nanopore technology.</title>
        <authorList>
            <person name="Ma L."/>
            <person name="Dong C."/>
            <person name="Song C."/>
            <person name="Wang X."/>
            <person name="Zheng X."/>
            <person name="Niu Y."/>
            <person name="Chen S."/>
            <person name="Feng W."/>
        </authorList>
    </citation>
    <scope>NUCLEOTIDE SEQUENCE [LARGE SCALE GENOMIC DNA]</scope>
    <source>
        <strain evidence="6">DH-2019</strain>
    </source>
</reference>
<dbReference type="InterPro" id="IPR029063">
    <property type="entry name" value="SAM-dependent_MTases_sf"/>
</dbReference>
<name>A0ABR0XU46_REHGL</name>
<evidence type="ECO:0000313" key="6">
    <source>
        <dbReference type="EMBL" id="KAK6162741.1"/>
    </source>
</evidence>
<keyword evidence="5" id="KW-0460">Magnesium</keyword>
<sequence length="343" mass="39044">MKAVISKTWPVLDETLKSMLNTENGFPKCMKIADLGCSSGPNTLFLISHIMDTIEDLCKQPDDLPQLEVFLNDLPNNDFNNLFKLLSNFSQKNGNERKLEWFVYGVPGSFYGRIFPSNNLHFVYSSFSIHWLSQIPEGLEKNNKENIYMAITSPPQVFEAYAKQFQRDFSTFLCLRSEEITFGGRMVLAINSRSFADPSSKDAFPLLTVLGETLSDMVAQGLAKKDDLYSFNVRLYTPCLQEVEAIISDDGSFNLDKMDIVHVPYDDYDEVVFNKYKSGKTLAGNVRCFIEPMLVSHFGSSINLDSVFDIYAKKMADHLSNERPSYFTIVISLTRKFREETSN</sequence>
<proteinExistence type="inferred from homology"/>
<dbReference type="Proteomes" id="UP001318860">
    <property type="component" value="Unassembled WGS sequence"/>
</dbReference>
<keyword evidence="4" id="KW-0479">Metal-binding</keyword>
<comment type="caution">
    <text evidence="6">The sequence shown here is derived from an EMBL/GenBank/DDBJ whole genome shotgun (WGS) entry which is preliminary data.</text>
</comment>
<keyword evidence="2" id="KW-0489">Methyltransferase</keyword>
<protein>
    <submittedName>
        <fullName evidence="6">Uncharacterized protein</fullName>
    </submittedName>
</protein>
<dbReference type="PANTHER" id="PTHR31009">
    <property type="entry name" value="S-ADENOSYL-L-METHIONINE:CARBOXYL METHYLTRANSFERASE FAMILY PROTEIN"/>
    <property type="match status" value="1"/>
</dbReference>
<evidence type="ECO:0000256" key="2">
    <source>
        <dbReference type="ARBA" id="ARBA00022603"/>
    </source>
</evidence>
<comment type="similarity">
    <text evidence="1">Belongs to the methyltransferase superfamily. Type-7 methyltransferase family.</text>
</comment>
<dbReference type="SUPFAM" id="SSF53335">
    <property type="entry name" value="S-adenosyl-L-methionine-dependent methyltransferases"/>
    <property type="match status" value="1"/>
</dbReference>
<keyword evidence="3" id="KW-0808">Transferase</keyword>
<evidence type="ECO:0000313" key="7">
    <source>
        <dbReference type="Proteomes" id="UP001318860"/>
    </source>
</evidence>
<evidence type="ECO:0000256" key="1">
    <source>
        <dbReference type="ARBA" id="ARBA00007967"/>
    </source>
</evidence>
<organism evidence="6 7">
    <name type="scientific">Rehmannia glutinosa</name>
    <name type="common">Chinese foxglove</name>
    <dbReference type="NCBI Taxonomy" id="99300"/>
    <lineage>
        <taxon>Eukaryota</taxon>
        <taxon>Viridiplantae</taxon>
        <taxon>Streptophyta</taxon>
        <taxon>Embryophyta</taxon>
        <taxon>Tracheophyta</taxon>
        <taxon>Spermatophyta</taxon>
        <taxon>Magnoliopsida</taxon>
        <taxon>eudicotyledons</taxon>
        <taxon>Gunneridae</taxon>
        <taxon>Pentapetalae</taxon>
        <taxon>asterids</taxon>
        <taxon>lamiids</taxon>
        <taxon>Lamiales</taxon>
        <taxon>Orobanchaceae</taxon>
        <taxon>Rehmannieae</taxon>
        <taxon>Rehmannia</taxon>
    </lineage>
</organism>
<evidence type="ECO:0000256" key="5">
    <source>
        <dbReference type="ARBA" id="ARBA00022842"/>
    </source>
</evidence>
<dbReference type="Pfam" id="PF03492">
    <property type="entry name" value="Methyltransf_7"/>
    <property type="match status" value="1"/>
</dbReference>
<gene>
    <name evidence="6" type="ORF">DH2020_002582</name>
</gene>
<dbReference type="EMBL" id="JABTTQ020000002">
    <property type="protein sequence ID" value="KAK6162741.1"/>
    <property type="molecule type" value="Genomic_DNA"/>
</dbReference>
<dbReference type="Gene3D" id="3.40.50.150">
    <property type="entry name" value="Vaccinia Virus protein VP39"/>
    <property type="match status" value="1"/>
</dbReference>
<dbReference type="Gene3D" id="1.10.1200.270">
    <property type="entry name" value="Methyltransferase, alpha-helical capping domain"/>
    <property type="match status" value="1"/>
</dbReference>
<dbReference type="InterPro" id="IPR005299">
    <property type="entry name" value="MeTrfase_7"/>
</dbReference>